<feature type="compositionally biased region" description="Polar residues" evidence="1">
    <location>
        <begin position="27"/>
        <end position="39"/>
    </location>
</feature>
<reference evidence="3 4" key="1">
    <citation type="journal article" date="2014" name="Nat. Commun.">
        <title>Klebsormidium flaccidum genome reveals primary factors for plant terrestrial adaptation.</title>
        <authorList>
            <person name="Hori K."/>
            <person name="Maruyama F."/>
            <person name="Fujisawa T."/>
            <person name="Togashi T."/>
            <person name="Yamamoto N."/>
            <person name="Seo M."/>
            <person name="Sato S."/>
            <person name="Yamada T."/>
            <person name="Mori H."/>
            <person name="Tajima N."/>
            <person name="Moriyama T."/>
            <person name="Ikeuchi M."/>
            <person name="Watanabe M."/>
            <person name="Wada H."/>
            <person name="Kobayashi K."/>
            <person name="Saito M."/>
            <person name="Masuda T."/>
            <person name="Sasaki-Sekimoto Y."/>
            <person name="Mashiguchi K."/>
            <person name="Awai K."/>
            <person name="Shimojima M."/>
            <person name="Masuda S."/>
            <person name="Iwai M."/>
            <person name="Nobusawa T."/>
            <person name="Narise T."/>
            <person name="Kondo S."/>
            <person name="Saito H."/>
            <person name="Sato R."/>
            <person name="Murakawa M."/>
            <person name="Ihara Y."/>
            <person name="Oshima-Yamada Y."/>
            <person name="Ohtaka K."/>
            <person name="Satoh M."/>
            <person name="Sonobe K."/>
            <person name="Ishii M."/>
            <person name="Ohtani R."/>
            <person name="Kanamori-Sato M."/>
            <person name="Honoki R."/>
            <person name="Miyazaki D."/>
            <person name="Mochizuki H."/>
            <person name="Umetsu J."/>
            <person name="Higashi K."/>
            <person name="Shibata D."/>
            <person name="Kamiya Y."/>
            <person name="Sato N."/>
            <person name="Nakamura Y."/>
            <person name="Tabata S."/>
            <person name="Ida S."/>
            <person name="Kurokawa K."/>
            <person name="Ohta H."/>
        </authorList>
    </citation>
    <scope>NUCLEOTIDE SEQUENCE [LARGE SCALE GENOMIC DNA]</scope>
    <source>
        <strain evidence="3 4">NIES-2285</strain>
    </source>
</reference>
<dbReference type="AlphaFoldDB" id="A0A1Y1HXP6"/>
<dbReference type="GO" id="GO:0016747">
    <property type="term" value="F:acyltransferase activity, transferring groups other than amino-acyl groups"/>
    <property type="evidence" value="ECO:0007669"/>
    <property type="project" value="InterPro"/>
</dbReference>
<dbReference type="Gene3D" id="3.40.630.30">
    <property type="match status" value="1"/>
</dbReference>
<dbReference type="Proteomes" id="UP000054558">
    <property type="component" value="Unassembled WGS sequence"/>
</dbReference>
<dbReference type="SUPFAM" id="SSF55729">
    <property type="entry name" value="Acyl-CoA N-acyltransferases (Nat)"/>
    <property type="match status" value="1"/>
</dbReference>
<evidence type="ECO:0000313" key="3">
    <source>
        <dbReference type="EMBL" id="GAQ83434.1"/>
    </source>
</evidence>
<accession>A0A1Y1HXP6</accession>
<name>A0A1Y1HXP6_KLENI</name>
<organism evidence="3 4">
    <name type="scientific">Klebsormidium nitens</name>
    <name type="common">Green alga</name>
    <name type="synonym">Ulothrix nitens</name>
    <dbReference type="NCBI Taxonomy" id="105231"/>
    <lineage>
        <taxon>Eukaryota</taxon>
        <taxon>Viridiplantae</taxon>
        <taxon>Streptophyta</taxon>
        <taxon>Klebsormidiophyceae</taxon>
        <taxon>Klebsormidiales</taxon>
        <taxon>Klebsormidiaceae</taxon>
        <taxon>Klebsormidium</taxon>
    </lineage>
</organism>
<proteinExistence type="predicted"/>
<dbReference type="EMBL" id="DF237097">
    <property type="protein sequence ID" value="GAQ83434.1"/>
    <property type="molecule type" value="Genomic_DNA"/>
</dbReference>
<dbReference type="InterPro" id="IPR016181">
    <property type="entry name" value="Acyl_CoA_acyltransferase"/>
</dbReference>
<dbReference type="CDD" id="cd04301">
    <property type="entry name" value="NAT_SF"/>
    <property type="match status" value="1"/>
</dbReference>
<dbReference type="InterPro" id="IPR000182">
    <property type="entry name" value="GNAT_dom"/>
</dbReference>
<feature type="domain" description="N-acetyltransferase" evidence="2">
    <location>
        <begin position="70"/>
        <end position="194"/>
    </location>
</feature>
<sequence>MTEGRGFKYSAEYPVTLKDRKARAVLLSSNGRNNPQSQVRAGEGQARRKTLRCRSGKSPPNEVDRSDAPVKFRPAQEQDMAQIQWLILKEAMNPLNLLRDRFLVAEDAAGQLVACGQVANIPGDPPIQELRSLVVVKEHRGQGIGTRLLQELLGRIEGEVYLLTIGRAIKFYQRAGFEEVSDVPPQLSLELKLGNVVAKVAAQDRCLVMKATR</sequence>
<evidence type="ECO:0000256" key="1">
    <source>
        <dbReference type="SAM" id="MobiDB-lite"/>
    </source>
</evidence>
<gene>
    <name evidence="3" type="ORF">KFL_001480030</name>
</gene>
<evidence type="ECO:0000313" key="4">
    <source>
        <dbReference type="Proteomes" id="UP000054558"/>
    </source>
</evidence>
<dbReference type="OMA" id="QPHITTH"/>
<feature type="region of interest" description="Disordered" evidence="1">
    <location>
        <begin position="27"/>
        <end position="69"/>
    </location>
</feature>
<dbReference type="Pfam" id="PF13508">
    <property type="entry name" value="Acetyltransf_7"/>
    <property type="match status" value="1"/>
</dbReference>
<protein>
    <recommendedName>
        <fullName evidence="2">N-acetyltransferase domain-containing protein</fullName>
    </recommendedName>
</protein>
<evidence type="ECO:0000259" key="2">
    <source>
        <dbReference type="PROSITE" id="PS51186"/>
    </source>
</evidence>
<dbReference type="PROSITE" id="PS51186">
    <property type="entry name" value="GNAT"/>
    <property type="match status" value="1"/>
</dbReference>
<dbReference type="OrthoDB" id="41532at2759"/>
<keyword evidence="4" id="KW-1185">Reference proteome</keyword>